<name>A0ACD5X2H9_AVESA</name>
<reference evidence="1" key="1">
    <citation type="submission" date="2021-05" db="EMBL/GenBank/DDBJ databases">
        <authorList>
            <person name="Scholz U."/>
            <person name="Mascher M."/>
            <person name="Fiebig A."/>
        </authorList>
    </citation>
    <scope>NUCLEOTIDE SEQUENCE [LARGE SCALE GENOMIC DNA]</scope>
</reference>
<proteinExistence type="predicted"/>
<dbReference type="Proteomes" id="UP001732700">
    <property type="component" value="Chromosome 4D"/>
</dbReference>
<keyword evidence="2" id="KW-1185">Reference proteome</keyword>
<organism evidence="1 2">
    <name type="scientific">Avena sativa</name>
    <name type="common">Oat</name>
    <dbReference type="NCBI Taxonomy" id="4498"/>
    <lineage>
        <taxon>Eukaryota</taxon>
        <taxon>Viridiplantae</taxon>
        <taxon>Streptophyta</taxon>
        <taxon>Embryophyta</taxon>
        <taxon>Tracheophyta</taxon>
        <taxon>Spermatophyta</taxon>
        <taxon>Magnoliopsida</taxon>
        <taxon>Liliopsida</taxon>
        <taxon>Poales</taxon>
        <taxon>Poaceae</taxon>
        <taxon>BOP clade</taxon>
        <taxon>Pooideae</taxon>
        <taxon>Poodae</taxon>
        <taxon>Poeae</taxon>
        <taxon>Poeae Chloroplast Group 1 (Aveneae type)</taxon>
        <taxon>Aveninae</taxon>
        <taxon>Avena</taxon>
    </lineage>
</organism>
<reference evidence="1" key="2">
    <citation type="submission" date="2025-09" db="UniProtKB">
        <authorList>
            <consortium name="EnsemblPlants"/>
        </authorList>
    </citation>
    <scope>IDENTIFICATION</scope>
</reference>
<accession>A0ACD5X2H9</accession>
<dbReference type="EnsemblPlants" id="AVESA.00010b.r2.4DG0729610.1">
    <property type="protein sequence ID" value="AVESA.00010b.r2.4DG0729610.1.CDS.1"/>
    <property type="gene ID" value="AVESA.00010b.r2.4DG0729610"/>
</dbReference>
<protein>
    <submittedName>
        <fullName evidence="1">Uncharacterized protein</fullName>
    </submittedName>
</protein>
<sequence length="170" mass="18328">MGQEEALLPAPATVAFSWEHEVLKPVSALAMDAGGVKPQGPRKKPATVVFSWEHEQGMTKPVMKPRSVPEHARTRRLSVPPPPGRPASRGVSRAVRPEDDPFLAAYLACTKSTGGRGSVDGGKRRTTGAREGQRRFAWAGLGLSCKRDEGAVVQSMVRLAKLPEQDPRDA</sequence>
<evidence type="ECO:0000313" key="2">
    <source>
        <dbReference type="Proteomes" id="UP001732700"/>
    </source>
</evidence>
<evidence type="ECO:0000313" key="1">
    <source>
        <dbReference type="EnsemblPlants" id="AVESA.00010b.r2.4DG0729610.1.CDS.1"/>
    </source>
</evidence>